<accession>A0AAV5VJD4</accession>
<dbReference type="InterPro" id="IPR036047">
    <property type="entry name" value="F-box-like_dom_sf"/>
</dbReference>
<sequence length="162" mass="18529">EWIHLPKEILEKILKPTDTASLISARAISKDWNLVTDSRFLNKKKHIIIDILRISLTGDTVYLELVAESSKFAYLIPILNWFDSGKGRSIRVVQGSDENINPYLKRICLTCKHTDSEDNLRILSTLMSTHSIRVFCLQSIKMEQKVSIVRSAIIDFSLVNNN</sequence>
<keyword evidence="3" id="KW-1185">Reference proteome</keyword>
<dbReference type="Pfam" id="PF12937">
    <property type="entry name" value="F-box-like"/>
    <property type="match status" value="1"/>
</dbReference>
<comment type="caution">
    <text evidence="2">The sequence shown here is derived from an EMBL/GenBank/DDBJ whole genome shotgun (WGS) entry which is preliminary data.</text>
</comment>
<proteinExistence type="predicted"/>
<evidence type="ECO:0000259" key="1">
    <source>
        <dbReference type="PROSITE" id="PS50181"/>
    </source>
</evidence>
<evidence type="ECO:0000313" key="3">
    <source>
        <dbReference type="Proteomes" id="UP001432322"/>
    </source>
</evidence>
<evidence type="ECO:0000313" key="2">
    <source>
        <dbReference type="EMBL" id="GMT19639.1"/>
    </source>
</evidence>
<dbReference type="EMBL" id="BTSY01000003">
    <property type="protein sequence ID" value="GMT19639.1"/>
    <property type="molecule type" value="Genomic_DNA"/>
</dbReference>
<dbReference type="PROSITE" id="PS50181">
    <property type="entry name" value="FBOX"/>
    <property type="match status" value="1"/>
</dbReference>
<feature type="domain" description="F-box" evidence="1">
    <location>
        <begin position="1"/>
        <end position="44"/>
    </location>
</feature>
<gene>
    <name evidence="2" type="ORF">PFISCL1PPCAC_10936</name>
</gene>
<protein>
    <recommendedName>
        <fullName evidence="1">F-box domain-containing protein</fullName>
    </recommendedName>
</protein>
<organism evidence="2 3">
    <name type="scientific">Pristionchus fissidentatus</name>
    <dbReference type="NCBI Taxonomy" id="1538716"/>
    <lineage>
        <taxon>Eukaryota</taxon>
        <taxon>Metazoa</taxon>
        <taxon>Ecdysozoa</taxon>
        <taxon>Nematoda</taxon>
        <taxon>Chromadorea</taxon>
        <taxon>Rhabditida</taxon>
        <taxon>Rhabditina</taxon>
        <taxon>Diplogasteromorpha</taxon>
        <taxon>Diplogasteroidea</taxon>
        <taxon>Neodiplogasteridae</taxon>
        <taxon>Pristionchus</taxon>
    </lineage>
</organism>
<name>A0AAV5VJD4_9BILA</name>
<reference evidence="2" key="1">
    <citation type="submission" date="2023-10" db="EMBL/GenBank/DDBJ databases">
        <title>Genome assembly of Pristionchus species.</title>
        <authorList>
            <person name="Yoshida K."/>
            <person name="Sommer R.J."/>
        </authorList>
    </citation>
    <scope>NUCLEOTIDE SEQUENCE</scope>
    <source>
        <strain evidence="2">RS5133</strain>
    </source>
</reference>
<dbReference type="SUPFAM" id="SSF81383">
    <property type="entry name" value="F-box domain"/>
    <property type="match status" value="1"/>
</dbReference>
<dbReference type="InterPro" id="IPR001810">
    <property type="entry name" value="F-box_dom"/>
</dbReference>
<dbReference type="AlphaFoldDB" id="A0AAV5VJD4"/>
<dbReference type="Proteomes" id="UP001432322">
    <property type="component" value="Unassembled WGS sequence"/>
</dbReference>
<feature type="non-terminal residue" evidence="2">
    <location>
        <position position="1"/>
    </location>
</feature>